<feature type="compositionally biased region" description="Polar residues" evidence="8">
    <location>
        <begin position="340"/>
        <end position="351"/>
    </location>
</feature>
<keyword evidence="3" id="KW-0677">Repeat</keyword>
<feature type="compositionally biased region" description="Polar residues" evidence="8">
    <location>
        <begin position="33"/>
        <end position="44"/>
    </location>
</feature>
<dbReference type="PROSITE" id="PS50157">
    <property type="entry name" value="ZINC_FINGER_C2H2_2"/>
    <property type="match status" value="4"/>
</dbReference>
<evidence type="ECO:0000256" key="3">
    <source>
        <dbReference type="ARBA" id="ARBA00022737"/>
    </source>
</evidence>
<name>A0ABM0MJQ3_SACKO</name>
<evidence type="ECO:0000256" key="6">
    <source>
        <dbReference type="ARBA" id="ARBA00023242"/>
    </source>
</evidence>
<sequence>MAAEVVCEDLTVSSKQREDDQNMKDADDGKVSSDASYEKQSTYTDTDVRIKEEPVDVAMLGNVEGTSITRSEPTRCYVCDLPFDDEMLLSKHLDEHAANSFPHNYGGSKDFKCHICQRVFSKKQTLKRHAILHSGIKPFKCAFCTHSTYRKDHLQAHIRIKHLSGRSKQTKCSVCNTVFSSHQSLANHMKSHRNANTCLHCGDEFYSTGALASHIRNHHNGNNGMGQLSGTVYTCEPCRFTTSSASLYDMHLQCEKHRVTVLQLTNTLPEEDGKEARPVVENFPTVDEYINDAVKSSLHDLQTAEKSIDSVDPVIATPMISNVMSLQTTSVSLSADEHSSPSNITTSSGQPSAISAILSMDSGHVSSRSSLSNSPTDVEEVNMPSRPISTSPDVLIEEPDKRGSWNVLSAPRRESGNACSSLLLKLVTNNAKAVLRAKTGQSPKPLGMSSSNSQWKSNMLCDSSTQDDVWRCSHCHIIFPDNVMYTIHMGCHGLKSPFQCNICALECYDKYEFASHIARGQHKF</sequence>
<dbReference type="RefSeq" id="XP_006820244.1">
    <property type="nucleotide sequence ID" value="XM_006820181.1"/>
</dbReference>
<dbReference type="InterPro" id="IPR050888">
    <property type="entry name" value="ZnF_C2H2-type_TF"/>
</dbReference>
<feature type="domain" description="C2H2-type" evidence="9">
    <location>
        <begin position="139"/>
        <end position="167"/>
    </location>
</feature>
<evidence type="ECO:0000256" key="1">
    <source>
        <dbReference type="ARBA" id="ARBA00004123"/>
    </source>
</evidence>
<keyword evidence="2" id="KW-0479">Metal-binding</keyword>
<keyword evidence="5" id="KW-0862">Zinc</keyword>
<accession>A0ABM0MJQ3</accession>
<evidence type="ECO:0000256" key="5">
    <source>
        <dbReference type="ARBA" id="ARBA00022833"/>
    </source>
</evidence>
<evidence type="ECO:0000259" key="9">
    <source>
        <dbReference type="PROSITE" id="PS50157"/>
    </source>
</evidence>
<dbReference type="SUPFAM" id="SSF57667">
    <property type="entry name" value="beta-beta-alpha zinc fingers"/>
    <property type="match status" value="3"/>
</dbReference>
<feature type="region of interest" description="Disordered" evidence="8">
    <location>
        <begin position="1"/>
        <end position="44"/>
    </location>
</feature>
<dbReference type="Pfam" id="PF13912">
    <property type="entry name" value="zf-C2H2_6"/>
    <property type="match status" value="1"/>
</dbReference>
<keyword evidence="4 7" id="KW-0863">Zinc-finger</keyword>
<dbReference type="GeneID" id="102807491"/>
<feature type="region of interest" description="Disordered" evidence="8">
    <location>
        <begin position="332"/>
        <end position="351"/>
    </location>
</feature>
<dbReference type="InterPro" id="IPR013087">
    <property type="entry name" value="Znf_C2H2_type"/>
</dbReference>
<evidence type="ECO:0000256" key="7">
    <source>
        <dbReference type="PROSITE-ProRule" id="PRU00042"/>
    </source>
</evidence>
<evidence type="ECO:0000313" key="10">
    <source>
        <dbReference type="Proteomes" id="UP000694865"/>
    </source>
</evidence>
<feature type="compositionally biased region" description="Polar residues" evidence="8">
    <location>
        <begin position="364"/>
        <end position="376"/>
    </location>
</feature>
<dbReference type="Proteomes" id="UP000694865">
    <property type="component" value="Unplaced"/>
</dbReference>
<dbReference type="Gene3D" id="3.30.160.60">
    <property type="entry name" value="Classic Zinc Finger"/>
    <property type="match status" value="4"/>
</dbReference>
<dbReference type="Pfam" id="PF00096">
    <property type="entry name" value="zf-C2H2"/>
    <property type="match status" value="1"/>
</dbReference>
<dbReference type="PROSITE" id="PS00028">
    <property type="entry name" value="ZINC_FINGER_C2H2_1"/>
    <property type="match status" value="5"/>
</dbReference>
<organism evidence="10 11">
    <name type="scientific">Saccoglossus kowalevskii</name>
    <name type="common">Acorn worm</name>
    <dbReference type="NCBI Taxonomy" id="10224"/>
    <lineage>
        <taxon>Eukaryota</taxon>
        <taxon>Metazoa</taxon>
        <taxon>Hemichordata</taxon>
        <taxon>Enteropneusta</taxon>
        <taxon>Harrimaniidae</taxon>
        <taxon>Saccoglossus</taxon>
    </lineage>
</organism>
<feature type="domain" description="C2H2-type" evidence="9">
    <location>
        <begin position="170"/>
        <end position="197"/>
    </location>
</feature>
<reference evidence="11" key="1">
    <citation type="submission" date="2025-08" db="UniProtKB">
        <authorList>
            <consortium name="RefSeq"/>
        </authorList>
    </citation>
    <scope>IDENTIFICATION</scope>
    <source>
        <tissue evidence="11">Testes</tissue>
    </source>
</reference>
<feature type="compositionally biased region" description="Basic and acidic residues" evidence="8">
    <location>
        <begin position="15"/>
        <end position="31"/>
    </location>
</feature>
<keyword evidence="6" id="KW-0539">Nucleus</keyword>
<dbReference type="Pfam" id="PF12874">
    <property type="entry name" value="zf-met"/>
    <property type="match status" value="1"/>
</dbReference>
<protein>
    <submittedName>
        <fullName evidence="11">DNA-binding protein Ikaros-like</fullName>
    </submittedName>
</protein>
<evidence type="ECO:0000313" key="11">
    <source>
        <dbReference type="RefSeq" id="XP_006820244.1"/>
    </source>
</evidence>
<dbReference type="PANTHER" id="PTHR24406">
    <property type="entry name" value="TRANSCRIPTIONAL REPRESSOR CTCFL-RELATED"/>
    <property type="match status" value="1"/>
</dbReference>
<comment type="subcellular location">
    <subcellularLocation>
        <location evidence="1">Nucleus</location>
    </subcellularLocation>
</comment>
<gene>
    <name evidence="11" type="primary">LOC102807491</name>
</gene>
<proteinExistence type="predicted"/>
<evidence type="ECO:0000256" key="8">
    <source>
        <dbReference type="SAM" id="MobiDB-lite"/>
    </source>
</evidence>
<dbReference type="SMART" id="SM00355">
    <property type="entry name" value="ZnF_C2H2"/>
    <property type="match status" value="8"/>
</dbReference>
<feature type="region of interest" description="Disordered" evidence="8">
    <location>
        <begin position="364"/>
        <end position="396"/>
    </location>
</feature>
<feature type="domain" description="C2H2-type" evidence="9">
    <location>
        <begin position="111"/>
        <end position="138"/>
    </location>
</feature>
<dbReference type="InterPro" id="IPR036236">
    <property type="entry name" value="Znf_C2H2_sf"/>
</dbReference>
<evidence type="ECO:0000256" key="2">
    <source>
        <dbReference type="ARBA" id="ARBA00022723"/>
    </source>
</evidence>
<evidence type="ECO:0000256" key="4">
    <source>
        <dbReference type="ARBA" id="ARBA00022771"/>
    </source>
</evidence>
<keyword evidence="10" id="KW-1185">Reference proteome</keyword>
<feature type="domain" description="C2H2-type" evidence="9">
    <location>
        <begin position="196"/>
        <end position="224"/>
    </location>
</feature>